<keyword evidence="3" id="KW-1185">Reference proteome</keyword>
<evidence type="ECO:0000313" key="2">
    <source>
        <dbReference type="EMBL" id="EPS27950.1"/>
    </source>
</evidence>
<feature type="compositionally biased region" description="Basic and acidic residues" evidence="1">
    <location>
        <begin position="101"/>
        <end position="110"/>
    </location>
</feature>
<evidence type="ECO:0000313" key="3">
    <source>
        <dbReference type="Proteomes" id="UP000019376"/>
    </source>
</evidence>
<dbReference type="Proteomes" id="UP000019376">
    <property type="component" value="Unassembled WGS sequence"/>
</dbReference>
<accession>S7ZBJ2</accession>
<feature type="compositionally biased region" description="Polar residues" evidence="1">
    <location>
        <begin position="123"/>
        <end position="135"/>
    </location>
</feature>
<dbReference type="HOGENOM" id="CLU_1806867_0_0_1"/>
<sequence>MEAQLVSRLNNPDGRRTEVDLRCRCDCLRRFQRFFVVSDSAGKQTKQRDGAEYPEELAAAVQTVEPVKAEGRGGTHLQVEWSPTEVAASGTAEKSVPAHRGWNDDIKKTQGDSNRGPTWDASEATTGAKTLSIQFTPEDPPRE</sequence>
<evidence type="ECO:0000256" key="1">
    <source>
        <dbReference type="SAM" id="MobiDB-lite"/>
    </source>
</evidence>
<reference evidence="2 3" key="1">
    <citation type="journal article" date="2013" name="PLoS ONE">
        <title>Genomic and secretomic analyses reveal unique features of the lignocellulolytic enzyme system of Penicillium decumbens.</title>
        <authorList>
            <person name="Liu G."/>
            <person name="Zhang L."/>
            <person name="Wei X."/>
            <person name="Zou G."/>
            <person name="Qin Y."/>
            <person name="Ma L."/>
            <person name="Li J."/>
            <person name="Zheng H."/>
            <person name="Wang S."/>
            <person name="Wang C."/>
            <person name="Xun L."/>
            <person name="Zhao G.-P."/>
            <person name="Zhou Z."/>
            <person name="Qu Y."/>
        </authorList>
    </citation>
    <scope>NUCLEOTIDE SEQUENCE [LARGE SCALE GENOMIC DNA]</scope>
    <source>
        <strain evidence="3">114-2 / CGMCC 5302</strain>
    </source>
</reference>
<name>S7ZBJ2_PENO1</name>
<feature type="region of interest" description="Disordered" evidence="1">
    <location>
        <begin position="69"/>
        <end position="143"/>
    </location>
</feature>
<proteinExistence type="predicted"/>
<dbReference type="AlphaFoldDB" id="S7ZBJ2"/>
<protein>
    <submittedName>
        <fullName evidence="2">Uncharacterized protein</fullName>
    </submittedName>
</protein>
<gene>
    <name evidence="2" type="ORF">PDE_02894</name>
</gene>
<dbReference type="EMBL" id="KB644410">
    <property type="protein sequence ID" value="EPS27950.1"/>
    <property type="molecule type" value="Genomic_DNA"/>
</dbReference>
<organism evidence="2 3">
    <name type="scientific">Penicillium oxalicum (strain 114-2 / CGMCC 5302)</name>
    <name type="common">Penicillium decumbens</name>
    <dbReference type="NCBI Taxonomy" id="933388"/>
    <lineage>
        <taxon>Eukaryota</taxon>
        <taxon>Fungi</taxon>
        <taxon>Dikarya</taxon>
        <taxon>Ascomycota</taxon>
        <taxon>Pezizomycotina</taxon>
        <taxon>Eurotiomycetes</taxon>
        <taxon>Eurotiomycetidae</taxon>
        <taxon>Eurotiales</taxon>
        <taxon>Aspergillaceae</taxon>
        <taxon>Penicillium</taxon>
    </lineage>
</organism>